<feature type="signal peptide" evidence="1">
    <location>
        <begin position="1"/>
        <end position="21"/>
    </location>
</feature>
<dbReference type="PROSITE" id="PS51782">
    <property type="entry name" value="LYSM"/>
    <property type="match status" value="1"/>
</dbReference>
<dbReference type="Pfam" id="PF01476">
    <property type="entry name" value="LysM"/>
    <property type="match status" value="1"/>
</dbReference>
<dbReference type="SUPFAM" id="SSF54106">
    <property type="entry name" value="LysM domain"/>
    <property type="match status" value="1"/>
</dbReference>
<evidence type="ECO:0000256" key="1">
    <source>
        <dbReference type="SAM" id="SignalP"/>
    </source>
</evidence>
<feature type="domain" description="LysM" evidence="2">
    <location>
        <begin position="36"/>
        <end position="84"/>
    </location>
</feature>
<keyword evidence="4" id="KW-1185">Reference proteome</keyword>
<dbReference type="Proteomes" id="UP000027318">
    <property type="component" value="Unassembled WGS sequence"/>
</dbReference>
<dbReference type="CDD" id="cd00118">
    <property type="entry name" value="LysM"/>
    <property type="match status" value="1"/>
</dbReference>
<dbReference type="STRING" id="267850.ADINL_0071"/>
<dbReference type="InterPro" id="IPR018392">
    <property type="entry name" value="LysM"/>
</dbReference>
<evidence type="ECO:0000259" key="2">
    <source>
        <dbReference type="PROSITE" id="PS51782"/>
    </source>
</evidence>
<name>A0A063Y9K2_9GAMM</name>
<dbReference type="Gene3D" id="3.10.350.10">
    <property type="entry name" value="LysM domain"/>
    <property type="match status" value="1"/>
</dbReference>
<dbReference type="SMART" id="SM00257">
    <property type="entry name" value="LysM"/>
    <property type="match status" value="1"/>
</dbReference>
<comment type="caution">
    <text evidence="3">The sequence shown here is derived from an EMBL/GenBank/DDBJ whole genome shotgun (WGS) entry which is preliminary data.</text>
</comment>
<dbReference type="AlphaFoldDB" id="A0A063Y9K2"/>
<reference evidence="3 4" key="1">
    <citation type="journal article" date="2005" name="Int. J. Syst. Evol. Microbiol.">
        <title>Nitrincola lacisaponensis gen. nov., sp. nov., a novel alkaliphilic bacterium isolated from an alkaline, saline lake.</title>
        <authorList>
            <person name="Dimitriu P.A."/>
            <person name="Shukla S.K."/>
            <person name="Conradt J."/>
            <person name="Marquez M.C."/>
            <person name="Ventosa A."/>
            <person name="Maglia A."/>
            <person name="Peyton B.M."/>
            <person name="Pinkart H.C."/>
            <person name="Mormile M.R."/>
        </authorList>
    </citation>
    <scope>NUCLEOTIDE SEQUENCE [LARGE SCALE GENOMIC DNA]</scope>
    <source>
        <strain evidence="3 4">4CA</strain>
    </source>
</reference>
<proteinExistence type="predicted"/>
<gene>
    <name evidence="3" type="ORF">ADINL_0071</name>
</gene>
<dbReference type="InterPro" id="IPR052196">
    <property type="entry name" value="Bact_Kbp"/>
</dbReference>
<organism evidence="3 4">
    <name type="scientific">Nitrincola lacisaponensis</name>
    <dbReference type="NCBI Taxonomy" id="267850"/>
    <lineage>
        <taxon>Bacteria</taxon>
        <taxon>Pseudomonadati</taxon>
        <taxon>Pseudomonadota</taxon>
        <taxon>Gammaproteobacteria</taxon>
        <taxon>Oceanospirillales</taxon>
        <taxon>Oceanospirillaceae</taxon>
        <taxon>Nitrincola</taxon>
    </lineage>
</organism>
<dbReference type="PATRIC" id="fig|267850.7.peg.71"/>
<protein>
    <recommendedName>
        <fullName evidence="2">LysM domain-containing protein</fullName>
    </recommendedName>
</protein>
<dbReference type="PANTHER" id="PTHR34700:SF4">
    <property type="entry name" value="PHAGE-LIKE ELEMENT PBSX PROTEIN XKDP"/>
    <property type="match status" value="1"/>
</dbReference>
<dbReference type="InterPro" id="IPR036779">
    <property type="entry name" value="LysM_dom_sf"/>
</dbReference>
<accession>A0A063Y9K2</accession>
<dbReference type="OrthoDB" id="9765158at2"/>
<feature type="chain" id="PRO_5001623540" description="LysM domain-containing protein" evidence="1">
    <location>
        <begin position="22"/>
        <end position="344"/>
    </location>
</feature>
<dbReference type="RefSeq" id="WP_036542346.1">
    <property type="nucleotide sequence ID" value="NZ_JBKBNO010000005.1"/>
</dbReference>
<sequence length="344" mass="38288">MKQLLCGLLVAGLLFSGASQAQTRQDPIELRPDHPTEYVVVRGDTLWGISGHFLNRPWRWPEIWGVNPQIENPHLIYPGDVIYLTWVDGQPRLGLRPGDGRLSPQVREMPLEQAIPAIPLRDINSFISDNLVVQDDLLQAAPYVVAGENRRLVSGAGDRVYARGELVRTDRNQAVYRPAREYVDPVTGEFLGYELYKVADARISGVADEVISMDLRSSNEEVRATYRVLPTEETRIQSVFHPKPAPEGVEGLIIGLLKGVASAGQFDAVVLNVGQREQIEPGHVFSIYRTGEVVRDPVARDQIQLPSEHAGILMVFKSFDKVSYGLIMRATNVVSVGDEIRNPH</sequence>
<evidence type="ECO:0000313" key="3">
    <source>
        <dbReference type="EMBL" id="KDE41391.1"/>
    </source>
</evidence>
<evidence type="ECO:0000313" key="4">
    <source>
        <dbReference type="Proteomes" id="UP000027318"/>
    </source>
</evidence>
<dbReference type="EMBL" id="JMSZ01000001">
    <property type="protein sequence ID" value="KDE41391.1"/>
    <property type="molecule type" value="Genomic_DNA"/>
</dbReference>
<dbReference type="PANTHER" id="PTHR34700">
    <property type="entry name" value="POTASSIUM BINDING PROTEIN KBP"/>
    <property type="match status" value="1"/>
</dbReference>
<keyword evidence="1" id="KW-0732">Signal</keyword>